<dbReference type="InterPro" id="IPR027031">
    <property type="entry name" value="Gly-tRNA_synthase/POLG2"/>
</dbReference>
<accession>A0A2Z3L8U9</accession>
<dbReference type="PRINTS" id="PR01043">
    <property type="entry name" value="TRNASYNTHGLY"/>
</dbReference>
<dbReference type="InterPro" id="IPR006195">
    <property type="entry name" value="aa-tRNA-synth_II"/>
</dbReference>
<dbReference type="GO" id="GO:1990742">
    <property type="term" value="C:microvesicle"/>
    <property type="evidence" value="ECO:0007669"/>
    <property type="project" value="UniProtKB-ARBA"/>
</dbReference>
<dbReference type="GO" id="GO:0070062">
    <property type="term" value="C:extracellular exosome"/>
    <property type="evidence" value="ECO:0007669"/>
    <property type="project" value="UniProtKB-ARBA"/>
</dbReference>
<dbReference type="InterPro" id="IPR002314">
    <property type="entry name" value="aa-tRNA-synt_IIb"/>
</dbReference>
<dbReference type="NCBIfam" id="TIGR00389">
    <property type="entry name" value="glyS_dimeric"/>
    <property type="match status" value="1"/>
</dbReference>
<evidence type="ECO:0000256" key="5">
    <source>
        <dbReference type="ARBA" id="ARBA00022741"/>
    </source>
</evidence>
<dbReference type="AlphaFoldDB" id="A0A2Z3L8U9"/>
<keyword evidence="5" id="KW-0547">Nucleotide-binding</keyword>
<dbReference type="RefSeq" id="WP_109997242.1">
    <property type="nucleotide sequence ID" value="NZ_CP029619.1"/>
</dbReference>
<keyword evidence="3" id="KW-0963">Cytoplasm</keyword>
<evidence type="ECO:0000313" key="10">
    <source>
        <dbReference type="EMBL" id="AWN81819.1"/>
    </source>
</evidence>
<dbReference type="Gene3D" id="3.30.40.230">
    <property type="match status" value="1"/>
</dbReference>
<keyword evidence="7" id="KW-0648">Protein biosynthesis</keyword>
<evidence type="ECO:0000256" key="6">
    <source>
        <dbReference type="ARBA" id="ARBA00022840"/>
    </source>
</evidence>
<dbReference type="Gene3D" id="3.40.50.800">
    <property type="entry name" value="Anticodon-binding domain"/>
    <property type="match status" value="1"/>
</dbReference>
<name>A0A2Z3L8U9_9BACT</name>
<dbReference type="PROSITE" id="PS50862">
    <property type="entry name" value="AA_TRNA_LIGASE_II"/>
    <property type="match status" value="1"/>
</dbReference>
<keyword evidence="11" id="KW-1185">Reference proteome</keyword>
<gene>
    <name evidence="10" type="primary">glyQS</name>
    <name evidence="10" type="ORF">DK880_00498</name>
</gene>
<evidence type="ECO:0000256" key="4">
    <source>
        <dbReference type="ARBA" id="ARBA00022598"/>
    </source>
</evidence>
<protein>
    <recommendedName>
        <fullName evidence="2">glycine--tRNA ligase</fullName>
        <ecNumber evidence="2">6.1.1.14</ecNumber>
    </recommendedName>
</protein>
<dbReference type="InterPro" id="IPR036621">
    <property type="entry name" value="Anticodon-bd_dom_sf"/>
</dbReference>
<dbReference type="GO" id="GO:0015966">
    <property type="term" value="P:diadenosine tetraphosphate biosynthetic process"/>
    <property type="evidence" value="ECO:0007669"/>
    <property type="project" value="UniProtKB-ARBA"/>
</dbReference>
<dbReference type="InterPro" id="IPR045864">
    <property type="entry name" value="aa-tRNA-synth_II/BPL/LPL"/>
</dbReference>
<evidence type="ECO:0000256" key="1">
    <source>
        <dbReference type="ARBA" id="ARBA00008226"/>
    </source>
</evidence>
<evidence type="ECO:0000256" key="3">
    <source>
        <dbReference type="ARBA" id="ARBA00022490"/>
    </source>
</evidence>
<reference evidence="10 11" key="1">
    <citation type="submission" date="2018-05" db="EMBL/GenBank/DDBJ databases">
        <title>Candidatus Cardinium hertigii Genome Assembly.</title>
        <authorList>
            <person name="Showmaker K.C."/>
            <person name="Walden K.O."/>
            <person name="Fields C.J."/>
            <person name="Lambert K.N."/>
            <person name="Hudson M.E."/>
        </authorList>
    </citation>
    <scope>NUCLEOTIDE SEQUENCE [LARGE SCALE GENOMIC DNA]</scope>
    <source>
        <strain evidence="11">cHgTN10</strain>
    </source>
</reference>
<comment type="similarity">
    <text evidence="1">Belongs to the class-II aminoacyl-tRNA synthetase family.</text>
</comment>
<dbReference type="GO" id="GO:0004081">
    <property type="term" value="F:bis(5'-nucleosyl)-tetraphosphatase (asymmetrical) activity"/>
    <property type="evidence" value="ECO:0007669"/>
    <property type="project" value="UniProtKB-ARBA"/>
</dbReference>
<dbReference type="GO" id="GO:0005737">
    <property type="term" value="C:cytoplasm"/>
    <property type="evidence" value="ECO:0007669"/>
    <property type="project" value="InterPro"/>
</dbReference>
<dbReference type="SUPFAM" id="SSF55681">
    <property type="entry name" value="Class II aaRS and biotin synthetases"/>
    <property type="match status" value="1"/>
</dbReference>
<dbReference type="EC" id="6.1.1.14" evidence="2"/>
<dbReference type="InterPro" id="IPR002315">
    <property type="entry name" value="tRNA-synt_gly"/>
</dbReference>
<dbReference type="Pfam" id="PF03129">
    <property type="entry name" value="HGTP_anticodon"/>
    <property type="match status" value="1"/>
</dbReference>
<dbReference type="OrthoDB" id="9760853at2"/>
<dbReference type="CDD" id="cd00774">
    <property type="entry name" value="GlyRS-like_core"/>
    <property type="match status" value="1"/>
</dbReference>
<dbReference type="GO" id="GO:0004820">
    <property type="term" value="F:glycine-tRNA ligase activity"/>
    <property type="evidence" value="ECO:0007669"/>
    <property type="project" value="UniProtKB-EC"/>
</dbReference>
<dbReference type="GO" id="GO:0006426">
    <property type="term" value="P:glycyl-tRNA aminoacylation"/>
    <property type="evidence" value="ECO:0007669"/>
    <property type="project" value="InterPro"/>
</dbReference>
<feature type="domain" description="Aminoacyl-transfer RNA synthetases class-II family profile" evidence="9">
    <location>
        <begin position="131"/>
        <end position="399"/>
    </location>
</feature>
<dbReference type="PANTHER" id="PTHR10745:SF8">
    <property type="entry name" value="DNA POLYMERASE SUBUNIT GAMMA-2, MITOCHONDRIAL"/>
    <property type="match status" value="1"/>
</dbReference>
<dbReference type="Proteomes" id="UP000245872">
    <property type="component" value="Chromosome"/>
</dbReference>
<dbReference type="GO" id="GO:0005524">
    <property type="term" value="F:ATP binding"/>
    <property type="evidence" value="ECO:0007669"/>
    <property type="project" value="UniProtKB-KW"/>
</dbReference>
<evidence type="ECO:0000259" key="9">
    <source>
        <dbReference type="PROSITE" id="PS50862"/>
    </source>
</evidence>
<evidence type="ECO:0000256" key="2">
    <source>
        <dbReference type="ARBA" id="ARBA00012829"/>
    </source>
</evidence>
<dbReference type="Gene3D" id="3.30.930.10">
    <property type="entry name" value="Bira Bifunctional Protein, Domain 2"/>
    <property type="match status" value="1"/>
</dbReference>
<dbReference type="InterPro" id="IPR033731">
    <property type="entry name" value="GlyRS-like_core"/>
</dbReference>
<organism evidence="10 11">
    <name type="scientific">Candidatus Cardinium hertigii</name>
    <dbReference type="NCBI Taxonomy" id="247481"/>
    <lineage>
        <taxon>Bacteria</taxon>
        <taxon>Pseudomonadati</taxon>
        <taxon>Bacteroidota</taxon>
        <taxon>Cytophagia</taxon>
        <taxon>Cytophagales</taxon>
        <taxon>Amoebophilaceae</taxon>
        <taxon>Candidatus Cardinium</taxon>
    </lineage>
</organism>
<dbReference type="KEGG" id="cher:DK880_00498"/>
<evidence type="ECO:0000256" key="7">
    <source>
        <dbReference type="ARBA" id="ARBA00022917"/>
    </source>
</evidence>
<dbReference type="NCBIfam" id="NF003211">
    <property type="entry name" value="PRK04173.1"/>
    <property type="match status" value="1"/>
</dbReference>
<keyword evidence="4 10" id="KW-0436">Ligase</keyword>
<dbReference type="EMBL" id="CP029619">
    <property type="protein sequence ID" value="AWN81819.1"/>
    <property type="molecule type" value="Genomic_DNA"/>
</dbReference>
<proteinExistence type="inferred from homology"/>
<keyword evidence="8" id="KW-0030">Aminoacyl-tRNA synthetase</keyword>
<evidence type="ECO:0000313" key="11">
    <source>
        <dbReference type="Proteomes" id="UP000245872"/>
    </source>
</evidence>
<sequence>MSFVEDSLSANASHHMFKAVVSHAYAYGFIYPSSAIYEGLQATYDYGPYGTALKRNVQEFWWKSMTQLQENIVGIDAAIMMHPTTWKASGHLDGFTDPMVDNKDSQKRYRVDWLIEAHAAQLVSQGQPTQAKKLLEAMGNYLALGDLAGIDALMQEFAIVCPLAKTANWTAVRQFNLMFATQVGAQEDATTLYLRPETAQGIFVNFLNVQKSARMQIPFGIAQIGKAFRNEIVARQFIFRMREFEQMEMQFFVPPGTEQTWFDYWQARRKVWYNVLGISDDKLRFHPHQQLAHYATAAVDIEYAFPFGSKEVEGIHSRTDFDLRNHAHYARKKIEYFDPELNKSYIPYVIETSVGLDRLILMLLSNAFTQEKETTDGCKARTYLKFPPPLAPIKAAVLPLVKKDGLETKALKLWNHLKCDFAVGYEATQSIGRRYTRQDLIGTPYCITVDYQTLEDDTVTIRARDSREQHRMDAAAVADFLHNKTSIKSLLLQL</sequence>
<dbReference type="FunFam" id="3.40.50.800:FF:000002">
    <property type="entry name" value="Glycine--tRNA ligase"/>
    <property type="match status" value="1"/>
</dbReference>
<dbReference type="SUPFAM" id="SSF52954">
    <property type="entry name" value="Class II aaRS ABD-related"/>
    <property type="match status" value="1"/>
</dbReference>
<keyword evidence="6" id="KW-0067">ATP-binding</keyword>
<dbReference type="Pfam" id="PF00587">
    <property type="entry name" value="tRNA-synt_2b"/>
    <property type="match status" value="1"/>
</dbReference>
<dbReference type="PANTHER" id="PTHR10745">
    <property type="entry name" value="GLYCYL-TRNA SYNTHETASE/DNA POLYMERASE SUBUNIT GAMMA-2"/>
    <property type="match status" value="1"/>
</dbReference>
<evidence type="ECO:0000256" key="8">
    <source>
        <dbReference type="ARBA" id="ARBA00023146"/>
    </source>
</evidence>
<dbReference type="InterPro" id="IPR004154">
    <property type="entry name" value="Anticodon-bd"/>
</dbReference>